<protein>
    <submittedName>
        <fullName evidence="2">Uncharacterized protein</fullName>
    </submittedName>
</protein>
<evidence type="ECO:0000256" key="1">
    <source>
        <dbReference type="SAM" id="MobiDB-lite"/>
    </source>
</evidence>
<sequence>MLHAITYGKRCATSRSGFLVSAVRSVSSKAPKGDQTQFRDSTNVATHKRRLSSSYTTKPEKIMDKKIDILDDNNSASRFVPSESSPSANKRAFVPVERFPKAPEHIINMSTDDLYSQHNIQFGTPPPKEKDKDKYVDFVIPDRYLKSVRSKQITPKDKAMVEELENLIKTNDEYQIAQSQYNLIKLYYDQDSDSYQPMPEHALKKSLSGMINLNPSMDDIEDDYLWQLFPKGSLFGVPPFEKDAASHSFKQWEHEMLQKQKKTDVQKQHDLQEYNEFRVLLSDSKSFFRKPSNSNRKKLDRKLLKEYKKMKTKGKLPKDDDDDEPL</sequence>
<keyword evidence="3" id="KW-1185">Reference proteome</keyword>
<dbReference type="OrthoDB" id="4012429at2759"/>
<dbReference type="GeneID" id="5125910"/>
<evidence type="ECO:0000313" key="2">
    <source>
        <dbReference type="EMBL" id="EDK39485.2"/>
    </source>
</evidence>
<dbReference type="AlphaFoldDB" id="A5DJY2"/>
<reference evidence="2 3" key="1">
    <citation type="journal article" date="2009" name="Nature">
        <title>Evolution of pathogenicity and sexual reproduction in eight Candida genomes.</title>
        <authorList>
            <person name="Butler G."/>
            <person name="Rasmussen M.D."/>
            <person name="Lin M.F."/>
            <person name="Santos M.A."/>
            <person name="Sakthikumar S."/>
            <person name="Munro C.A."/>
            <person name="Rheinbay E."/>
            <person name="Grabherr M."/>
            <person name="Forche A."/>
            <person name="Reedy J.L."/>
            <person name="Agrafioti I."/>
            <person name="Arnaud M.B."/>
            <person name="Bates S."/>
            <person name="Brown A.J."/>
            <person name="Brunke S."/>
            <person name="Costanzo M.C."/>
            <person name="Fitzpatrick D.A."/>
            <person name="de Groot P.W."/>
            <person name="Harris D."/>
            <person name="Hoyer L.L."/>
            <person name="Hube B."/>
            <person name="Klis F.M."/>
            <person name="Kodira C."/>
            <person name="Lennard N."/>
            <person name="Logue M.E."/>
            <person name="Martin R."/>
            <person name="Neiman A.M."/>
            <person name="Nikolaou E."/>
            <person name="Quail M.A."/>
            <person name="Quinn J."/>
            <person name="Santos M.C."/>
            <person name="Schmitzberger F.F."/>
            <person name="Sherlock G."/>
            <person name="Shah P."/>
            <person name="Silverstein K.A."/>
            <person name="Skrzypek M.S."/>
            <person name="Soll D."/>
            <person name="Staggs R."/>
            <person name="Stansfield I."/>
            <person name="Stumpf M.P."/>
            <person name="Sudbery P.E."/>
            <person name="Srikantha T."/>
            <person name="Zeng Q."/>
            <person name="Berman J."/>
            <person name="Berriman M."/>
            <person name="Heitman J."/>
            <person name="Gow N.A."/>
            <person name="Lorenz M.C."/>
            <person name="Birren B.W."/>
            <person name="Kellis M."/>
            <person name="Cuomo C.A."/>
        </authorList>
    </citation>
    <scope>NUCLEOTIDE SEQUENCE [LARGE SCALE GENOMIC DNA]</scope>
    <source>
        <strain evidence="3">ATCC 6260 / CBS 566 / DSM 6381 / JCM 1539 / NBRC 10279 / NRRL Y-324</strain>
    </source>
</reference>
<dbReference type="InParanoid" id="A5DJY2"/>
<dbReference type="eggNOG" id="ENOG502RR79">
    <property type="taxonomic scope" value="Eukaryota"/>
</dbReference>
<dbReference type="KEGG" id="pgu:PGUG_03583"/>
<organism evidence="2 3">
    <name type="scientific">Meyerozyma guilliermondii (strain ATCC 6260 / CBS 566 / DSM 6381 / JCM 1539 / NBRC 10279 / NRRL Y-324)</name>
    <name type="common">Yeast</name>
    <name type="synonym">Candida guilliermondii</name>
    <dbReference type="NCBI Taxonomy" id="294746"/>
    <lineage>
        <taxon>Eukaryota</taxon>
        <taxon>Fungi</taxon>
        <taxon>Dikarya</taxon>
        <taxon>Ascomycota</taxon>
        <taxon>Saccharomycotina</taxon>
        <taxon>Pichiomycetes</taxon>
        <taxon>Debaryomycetaceae</taxon>
        <taxon>Meyerozyma</taxon>
    </lineage>
</organism>
<dbReference type="EMBL" id="CH408158">
    <property type="protein sequence ID" value="EDK39485.2"/>
    <property type="molecule type" value="Genomic_DNA"/>
</dbReference>
<accession>A5DJY2</accession>
<gene>
    <name evidence="2" type="ORF">PGUG_03583</name>
</gene>
<dbReference type="RefSeq" id="XP_001484202.2">
    <property type="nucleotide sequence ID" value="XM_001484152.1"/>
</dbReference>
<dbReference type="HOGENOM" id="CLU_060570_0_0_1"/>
<evidence type="ECO:0000313" key="3">
    <source>
        <dbReference type="Proteomes" id="UP000001997"/>
    </source>
</evidence>
<dbReference type="OMA" id="FYAKVYM"/>
<dbReference type="Proteomes" id="UP000001997">
    <property type="component" value="Unassembled WGS sequence"/>
</dbReference>
<proteinExistence type="predicted"/>
<name>A5DJY2_PICGU</name>
<feature type="region of interest" description="Disordered" evidence="1">
    <location>
        <begin position="287"/>
        <end position="326"/>
    </location>
</feature>